<dbReference type="PIRSF" id="PIRSF006078">
    <property type="entry name" value="GlxK"/>
    <property type="match status" value="1"/>
</dbReference>
<dbReference type="EMBL" id="QSSN01000034">
    <property type="protein sequence ID" value="RGL81578.1"/>
    <property type="molecule type" value="Genomic_DNA"/>
</dbReference>
<evidence type="ECO:0000256" key="2">
    <source>
        <dbReference type="ARBA" id="ARBA00022679"/>
    </source>
</evidence>
<dbReference type="PANTHER" id="PTHR21599">
    <property type="entry name" value="GLYCERATE KINASE"/>
    <property type="match status" value="1"/>
</dbReference>
<comment type="caution">
    <text evidence="5">The sequence shown here is derived from an EMBL/GenBank/DDBJ whole genome shotgun (WGS) entry which is preliminary data.</text>
</comment>
<dbReference type="AlphaFoldDB" id="A0A3E4SUZ7"/>
<dbReference type="GO" id="GO:0008887">
    <property type="term" value="F:glycerate kinase activity"/>
    <property type="evidence" value="ECO:0007669"/>
    <property type="project" value="UniProtKB-UniRule"/>
</dbReference>
<gene>
    <name evidence="5" type="ORF">DXC44_19420</name>
</gene>
<dbReference type="Gene3D" id="3.40.50.10350">
    <property type="entry name" value="Glycerate kinase, domain 1"/>
    <property type="match status" value="1"/>
</dbReference>
<name>A0A3E4SUZ7_PHOVU</name>
<dbReference type="InterPro" id="IPR036129">
    <property type="entry name" value="Glycerate_kinase_sf"/>
</dbReference>
<protein>
    <submittedName>
        <fullName evidence="5">Glycerate kinase</fullName>
    </submittedName>
</protein>
<evidence type="ECO:0000313" key="6">
    <source>
        <dbReference type="Proteomes" id="UP000261278"/>
    </source>
</evidence>
<evidence type="ECO:0000256" key="3">
    <source>
        <dbReference type="ARBA" id="ARBA00022777"/>
    </source>
</evidence>
<keyword evidence="3 4" id="KW-0418">Kinase</keyword>
<evidence type="ECO:0000256" key="1">
    <source>
        <dbReference type="ARBA" id="ARBA00006284"/>
    </source>
</evidence>
<dbReference type="PANTHER" id="PTHR21599:SF0">
    <property type="entry name" value="GLYCERATE KINASE"/>
    <property type="match status" value="1"/>
</dbReference>
<dbReference type="SUPFAM" id="SSF110738">
    <property type="entry name" value="Glycerate kinase I"/>
    <property type="match status" value="1"/>
</dbReference>
<dbReference type="Gene3D" id="3.90.1510.10">
    <property type="entry name" value="Glycerate kinase, domain 2"/>
    <property type="match status" value="1"/>
</dbReference>
<dbReference type="InterPro" id="IPR018197">
    <property type="entry name" value="Glycerate_kinase_RE-like"/>
</dbReference>
<evidence type="ECO:0000313" key="5">
    <source>
        <dbReference type="EMBL" id="RGL81578.1"/>
    </source>
</evidence>
<dbReference type="Pfam" id="PF02595">
    <property type="entry name" value="Gly_kinase"/>
    <property type="match status" value="1"/>
</dbReference>
<dbReference type="RefSeq" id="WP_117678526.1">
    <property type="nucleotide sequence ID" value="NZ_QSSN01000034.1"/>
</dbReference>
<reference evidence="5 6" key="1">
    <citation type="submission" date="2018-08" db="EMBL/GenBank/DDBJ databases">
        <title>A genome reference for cultivated species of the human gut microbiota.</title>
        <authorList>
            <person name="Zou Y."/>
            <person name="Xue W."/>
            <person name="Luo G."/>
        </authorList>
    </citation>
    <scope>NUCLEOTIDE SEQUENCE [LARGE SCALE GENOMIC DNA]</scope>
    <source>
        <strain evidence="5 6">TF05-18</strain>
    </source>
</reference>
<accession>A0A3E4SUZ7</accession>
<evidence type="ECO:0000256" key="4">
    <source>
        <dbReference type="PIRNR" id="PIRNR006078"/>
    </source>
</evidence>
<keyword evidence="2 4" id="KW-0808">Transferase</keyword>
<dbReference type="InterPro" id="IPR018193">
    <property type="entry name" value="Glyc_kinase_flavodox-like_fold"/>
</dbReference>
<proteinExistence type="inferred from homology"/>
<dbReference type="GO" id="GO:0031388">
    <property type="term" value="P:organic acid phosphorylation"/>
    <property type="evidence" value="ECO:0007669"/>
    <property type="project" value="UniProtKB-UniRule"/>
</dbReference>
<dbReference type="InterPro" id="IPR004381">
    <property type="entry name" value="Glycerate_kinase"/>
</dbReference>
<comment type="similarity">
    <text evidence="1 4">Belongs to the glycerate kinase type-1 family.</text>
</comment>
<sequence>MKKIIIAIDSFKGCLTSAEAGKAAEKGIKSINPFCHTSVIPIADGGEGLLDVLITATKGKYITLSAHGPLMKMAKTHYGLSGNGRTAIIEMAAISGLPLVPIEQRNPMLTTTFGTGELIKDALNKGCRNFIIGIGGSATNDAGLGMLQALGFRFLDKSGHTLGTGGQIMEAVANIDTSGIHPALRETHFMVACDVANPFYGPDGAAYIFAQQKGADSNMVQRLDEGMQSLAEVIKKTTGKDITNYPGAGAAGGMGGGLLAFFNAKLKPGTELLLKAIDFSEKIKGADLIITGEGKADQQTAMGKVPYGILKEAQKEHIPVIVLAGSIENLPELNKAGFKGIFSIAPGPITLEKAMEPEFAKENITRLVSQLYSVITSFG</sequence>
<dbReference type="NCBIfam" id="TIGR00045">
    <property type="entry name" value="glycerate kinase"/>
    <property type="match status" value="1"/>
</dbReference>
<organism evidence="5 6">
    <name type="scientific">Phocaeicola vulgatus</name>
    <name type="common">Bacteroides vulgatus</name>
    <dbReference type="NCBI Taxonomy" id="821"/>
    <lineage>
        <taxon>Bacteria</taxon>
        <taxon>Pseudomonadati</taxon>
        <taxon>Bacteroidota</taxon>
        <taxon>Bacteroidia</taxon>
        <taxon>Bacteroidales</taxon>
        <taxon>Bacteroidaceae</taxon>
        <taxon>Phocaeicola</taxon>
    </lineage>
</organism>
<dbReference type="Proteomes" id="UP000261278">
    <property type="component" value="Unassembled WGS sequence"/>
</dbReference>